<dbReference type="InterPro" id="IPR045767">
    <property type="entry name" value="DUF6134"/>
</dbReference>
<protein>
    <submittedName>
        <fullName evidence="1">Uncharacterized protein</fullName>
    </submittedName>
</protein>
<dbReference type="Pfam" id="PF19630">
    <property type="entry name" value="DUF6134"/>
    <property type="match status" value="1"/>
</dbReference>
<dbReference type="AlphaFoldDB" id="A0A918QSI9"/>
<sequence length="162" mass="18888">MGTLEASKTTNEGEINYQSHTEIEFNLLIEVPLVYNYNVTFIDGLLKDAKAHITLRGKDKTKVRTVKEDNRYWFYSNEKLKKEIYTPINNSVIQLVLEEPINVRTIYAEEHGDFHNLEKIGEHIYLKIAPNGSESKYYYKNGLLQKSEVDTGIIKFTIVRRE</sequence>
<dbReference type="EMBL" id="BMWZ01000001">
    <property type="protein sequence ID" value="GGZ70110.1"/>
    <property type="molecule type" value="Genomic_DNA"/>
</dbReference>
<dbReference type="Proteomes" id="UP000636004">
    <property type="component" value="Unassembled WGS sequence"/>
</dbReference>
<comment type="caution">
    <text evidence="1">The sequence shown here is derived from an EMBL/GenBank/DDBJ whole genome shotgun (WGS) entry which is preliminary data.</text>
</comment>
<organism evidence="1 2">
    <name type="scientific">Algibacter mikhailovii</name>
    <dbReference type="NCBI Taxonomy" id="425498"/>
    <lineage>
        <taxon>Bacteria</taxon>
        <taxon>Pseudomonadati</taxon>
        <taxon>Bacteroidota</taxon>
        <taxon>Flavobacteriia</taxon>
        <taxon>Flavobacteriales</taxon>
        <taxon>Flavobacteriaceae</taxon>
        <taxon>Algibacter</taxon>
    </lineage>
</organism>
<gene>
    <name evidence="1" type="ORF">GCM10007028_04020</name>
</gene>
<reference evidence="1" key="1">
    <citation type="journal article" date="2014" name="Int. J. Syst. Evol. Microbiol.">
        <title>Complete genome sequence of Corynebacterium casei LMG S-19264T (=DSM 44701T), isolated from a smear-ripened cheese.</title>
        <authorList>
            <consortium name="US DOE Joint Genome Institute (JGI-PGF)"/>
            <person name="Walter F."/>
            <person name="Albersmeier A."/>
            <person name="Kalinowski J."/>
            <person name="Ruckert C."/>
        </authorList>
    </citation>
    <scope>NUCLEOTIDE SEQUENCE</scope>
    <source>
        <strain evidence="1">KCTC 12710</strain>
    </source>
</reference>
<evidence type="ECO:0000313" key="2">
    <source>
        <dbReference type="Proteomes" id="UP000636004"/>
    </source>
</evidence>
<accession>A0A918QSI9</accession>
<proteinExistence type="predicted"/>
<evidence type="ECO:0000313" key="1">
    <source>
        <dbReference type="EMBL" id="GGZ70110.1"/>
    </source>
</evidence>
<reference evidence="1" key="2">
    <citation type="submission" date="2020-09" db="EMBL/GenBank/DDBJ databases">
        <authorList>
            <person name="Sun Q."/>
            <person name="Kim S."/>
        </authorList>
    </citation>
    <scope>NUCLEOTIDE SEQUENCE</scope>
    <source>
        <strain evidence="1">KCTC 12710</strain>
    </source>
</reference>
<name>A0A918QSI9_9FLAO</name>
<keyword evidence="2" id="KW-1185">Reference proteome</keyword>